<dbReference type="PATRIC" id="fig|1385369.3.peg.2892"/>
<dbReference type="Pfam" id="PF10082">
    <property type="entry name" value="BBP2_2"/>
    <property type="match status" value="1"/>
</dbReference>
<name>W9H5G0_9PROT</name>
<sequence>MKIKTLSLLLGTATLLAGTSTVVIAQELQRGASVVNRPRPELDPLGIRQGGFLIFPKVELGTSYDDNVFASDDDKEGDFLFQVLPSVAVESTFSRHALRFGAGADFGRYADNTSENYIDYFVTGGGRLDITGDSALSLDLQHRKLHDDRGDPDSPDAASEPVEFTRSGAELEYNQRYNRVVGSFGIGAENEDYDDVASIAGGNLDQDDRDRWAYTATGQIGYDLYPGYQPFLRVTYTRTEYDTGTIKPDSDGYEAVVGTSLDLTGLLTGEVFVGYLARNYDEQVYEDFTGLAYGLSLDYAVTQLTTINGKVSRGVEEGFGTTPNPRDRSTFGIGVDHELLRNVILTARGEYQMDDYQNTSRSDDFYLLQAGATYTLNRNLYLRGTYTYSRRESNLQGNDYDRNLIALRIGAQL</sequence>
<comment type="caution">
    <text evidence="2">The sequence shown here is derived from an EMBL/GenBank/DDBJ whole genome shotgun (WGS) entry which is preliminary data.</text>
</comment>
<reference evidence="2 3" key="1">
    <citation type="submission" date="2013-08" db="EMBL/GenBank/DDBJ databases">
        <title>The genome sequence of Skermanella stibiiresistens.</title>
        <authorList>
            <person name="Zhu W."/>
            <person name="Wang G."/>
        </authorList>
    </citation>
    <scope>NUCLEOTIDE SEQUENCE [LARGE SCALE GENOMIC DNA]</scope>
    <source>
        <strain evidence="2 3">SB22</strain>
    </source>
</reference>
<protein>
    <recommendedName>
        <fullName evidence="4">Outer membrane beta-barrel protein</fullName>
    </recommendedName>
</protein>
<feature type="chain" id="PRO_5004924951" description="Outer membrane beta-barrel protein" evidence="1">
    <location>
        <begin position="26"/>
        <end position="413"/>
    </location>
</feature>
<dbReference type="STRING" id="1385369.N825_03250"/>
<dbReference type="EMBL" id="AVFL01000009">
    <property type="protein sequence ID" value="EWY40021.1"/>
    <property type="molecule type" value="Genomic_DNA"/>
</dbReference>
<dbReference type="AlphaFoldDB" id="W9H5G0"/>
<keyword evidence="1" id="KW-0732">Signal</keyword>
<gene>
    <name evidence="2" type="ORF">N825_03250</name>
</gene>
<dbReference type="Proteomes" id="UP000019486">
    <property type="component" value="Unassembled WGS sequence"/>
</dbReference>
<organism evidence="2 3">
    <name type="scientific">Skermanella stibiiresistens SB22</name>
    <dbReference type="NCBI Taxonomy" id="1385369"/>
    <lineage>
        <taxon>Bacteria</taxon>
        <taxon>Pseudomonadati</taxon>
        <taxon>Pseudomonadota</taxon>
        <taxon>Alphaproteobacteria</taxon>
        <taxon>Rhodospirillales</taxon>
        <taxon>Azospirillaceae</taxon>
        <taxon>Skermanella</taxon>
    </lineage>
</organism>
<accession>W9H5G0</accession>
<dbReference type="SUPFAM" id="SSF56935">
    <property type="entry name" value="Porins"/>
    <property type="match status" value="1"/>
</dbReference>
<proteinExistence type="predicted"/>
<feature type="signal peptide" evidence="1">
    <location>
        <begin position="1"/>
        <end position="25"/>
    </location>
</feature>
<evidence type="ECO:0000313" key="3">
    <source>
        <dbReference type="Proteomes" id="UP000019486"/>
    </source>
</evidence>
<evidence type="ECO:0008006" key="4">
    <source>
        <dbReference type="Google" id="ProtNLM"/>
    </source>
</evidence>
<evidence type="ECO:0000256" key="1">
    <source>
        <dbReference type="SAM" id="SignalP"/>
    </source>
</evidence>
<keyword evidence="3" id="KW-1185">Reference proteome</keyword>
<dbReference type="InterPro" id="IPR018759">
    <property type="entry name" value="BBP2_2"/>
</dbReference>
<dbReference type="RefSeq" id="WP_037452747.1">
    <property type="nucleotide sequence ID" value="NZ_AVFL01000009.1"/>
</dbReference>
<evidence type="ECO:0000313" key="2">
    <source>
        <dbReference type="EMBL" id="EWY40021.1"/>
    </source>
</evidence>